<accession>A0A0G2FXN9</accession>
<dbReference type="Proteomes" id="UP000034680">
    <property type="component" value="Unassembled WGS sequence"/>
</dbReference>
<sequence length="169" mass="19511">MFQKRALPDIGDDTDDTNAGAKRLRLSGTGMAGGEECPTQDIPQVNTRPFQPKNRSHLTNPDDEKSTNNLVELEAGLCTMQRNMDLERATIRDIQRAEEQAKTQEEEKRAREAGMRDQNYRSALQSSLHKMWHDCDRDREAAEERRNTREREEREYMGEGCVNITKTRI</sequence>
<organism evidence="2 3">
    <name type="scientific">Diaporthe ampelina</name>
    <dbReference type="NCBI Taxonomy" id="1214573"/>
    <lineage>
        <taxon>Eukaryota</taxon>
        <taxon>Fungi</taxon>
        <taxon>Dikarya</taxon>
        <taxon>Ascomycota</taxon>
        <taxon>Pezizomycotina</taxon>
        <taxon>Sordariomycetes</taxon>
        <taxon>Sordariomycetidae</taxon>
        <taxon>Diaporthales</taxon>
        <taxon>Diaporthaceae</taxon>
        <taxon>Diaporthe</taxon>
    </lineage>
</organism>
<dbReference type="EMBL" id="LCUC01000042">
    <property type="protein sequence ID" value="KKY38907.1"/>
    <property type="molecule type" value="Genomic_DNA"/>
</dbReference>
<feature type="region of interest" description="Disordered" evidence="1">
    <location>
        <begin position="1"/>
        <end position="68"/>
    </location>
</feature>
<proteinExistence type="predicted"/>
<comment type="caution">
    <text evidence="2">The sequence shown here is derived from an EMBL/GenBank/DDBJ whole genome shotgun (WGS) entry which is preliminary data.</text>
</comment>
<keyword evidence="3" id="KW-1185">Reference proteome</keyword>
<dbReference type="OrthoDB" id="10541111at2759"/>
<gene>
    <name evidence="2" type="ORF">UCDDA912_g01042</name>
</gene>
<protein>
    <submittedName>
        <fullName evidence="2">Uncharacterized protein</fullName>
    </submittedName>
</protein>
<dbReference type="AlphaFoldDB" id="A0A0G2FXN9"/>
<reference evidence="2 3" key="2">
    <citation type="submission" date="2015-05" db="EMBL/GenBank/DDBJ databases">
        <authorList>
            <person name="Morales-Cruz A."/>
            <person name="Amrine K.C."/>
            <person name="Cantu D."/>
        </authorList>
    </citation>
    <scope>NUCLEOTIDE SEQUENCE [LARGE SCALE GENOMIC DNA]</scope>
    <source>
        <strain evidence="2">DA912</strain>
    </source>
</reference>
<evidence type="ECO:0000313" key="2">
    <source>
        <dbReference type="EMBL" id="KKY38907.1"/>
    </source>
</evidence>
<feature type="compositionally biased region" description="Basic and acidic residues" evidence="1">
    <location>
        <begin position="131"/>
        <end position="157"/>
    </location>
</feature>
<evidence type="ECO:0000313" key="3">
    <source>
        <dbReference type="Proteomes" id="UP000034680"/>
    </source>
</evidence>
<reference evidence="2 3" key="1">
    <citation type="submission" date="2015-05" db="EMBL/GenBank/DDBJ databases">
        <title>Distinctive expansion of gene families associated with plant cell wall degradation and secondary metabolism in the genomes of grapevine trunk pathogens.</title>
        <authorList>
            <person name="Lawrence D.P."/>
            <person name="Travadon R."/>
            <person name="Rolshausen P.E."/>
            <person name="Baumgartner K."/>
        </authorList>
    </citation>
    <scope>NUCLEOTIDE SEQUENCE [LARGE SCALE GENOMIC DNA]</scope>
    <source>
        <strain evidence="2">DA912</strain>
    </source>
</reference>
<name>A0A0G2FXN9_9PEZI</name>
<feature type="compositionally biased region" description="Basic and acidic residues" evidence="1">
    <location>
        <begin position="96"/>
        <end position="119"/>
    </location>
</feature>
<evidence type="ECO:0000256" key="1">
    <source>
        <dbReference type="SAM" id="MobiDB-lite"/>
    </source>
</evidence>
<feature type="region of interest" description="Disordered" evidence="1">
    <location>
        <begin position="96"/>
        <end position="158"/>
    </location>
</feature>